<reference evidence="20 21" key="1">
    <citation type="submission" date="2016-03" db="EMBL/GenBank/DDBJ databases">
        <title>Genome sequencing of Psychrobacter alimentarius PAMC 27889.</title>
        <authorList>
            <person name="Lee J."/>
            <person name="Kim O.-S."/>
        </authorList>
    </citation>
    <scope>NUCLEOTIDE SEQUENCE [LARGE SCALE GENOMIC DNA]</scope>
    <source>
        <strain evidence="20 21">PAMC 27889</strain>
    </source>
</reference>
<evidence type="ECO:0000259" key="18">
    <source>
        <dbReference type="PROSITE" id="PS50045"/>
    </source>
</evidence>
<evidence type="ECO:0000313" key="21">
    <source>
        <dbReference type="Proteomes" id="UP000076104"/>
    </source>
</evidence>
<feature type="compositionally biased region" description="Low complexity" evidence="17">
    <location>
        <begin position="241"/>
        <end position="251"/>
    </location>
</feature>
<feature type="region of interest" description="Disordered" evidence="17">
    <location>
        <begin position="188"/>
        <end position="256"/>
    </location>
</feature>
<protein>
    <recommendedName>
        <fullName evidence="2">DNA-binding transcriptional regulator NtrC</fullName>
    </recommendedName>
    <alternativeName>
        <fullName evidence="14">Nitrogen regulation protein NR(I)</fullName>
    </alternativeName>
    <alternativeName>
        <fullName evidence="15">Nitrogen regulator I</fullName>
    </alternativeName>
</protein>
<proteinExistence type="predicted"/>
<keyword evidence="5 16" id="KW-0597">Phosphoprotein</keyword>
<evidence type="ECO:0000259" key="19">
    <source>
        <dbReference type="PROSITE" id="PS50110"/>
    </source>
</evidence>
<dbReference type="InterPro" id="IPR058031">
    <property type="entry name" value="AAA_lid_NorR"/>
</dbReference>
<evidence type="ECO:0000256" key="5">
    <source>
        <dbReference type="ARBA" id="ARBA00022553"/>
    </source>
</evidence>
<evidence type="ECO:0000256" key="3">
    <source>
        <dbReference type="ARBA" id="ARBA00022490"/>
    </source>
</evidence>
<dbReference type="PROSITE" id="PS00675">
    <property type="entry name" value="SIGMA54_INTERACT_1"/>
    <property type="match status" value="1"/>
</dbReference>
<dbReference type="Gene3D" id="3.40.50.2300">
    <property type="match status" value="1"/>
</dbReference>
<keyword evidence="12" id="KW-0804">Transcription</keyword>
<dbReference type="InterPro" id="IPR025662">
    <property type="entry name" value="Sigma_54_int_dom_ATP-bd_1"/>
</dbReference>
<dbReference type="RefSeq" id="WP_084387254.1">
    <property type="nucleotide sequence ID" value="NZ_CP014945.1"/>
</dbReference>
<dbReference type="SUPFAM" id="SSF46689">
    <property type="entry name" value="Homeodomain-like"/>
    <property type="match status" value="1"/>
</dbReference>
<dbReference type="PROSITE" id="PS50110">
    <property type="entry name" value="RESPONSE_REGULATORY"/>
    <property type="match status" value="1"/>
</dbReference>
<feature type="compositionally biased region" description="Polar residues" evidence="17">
    <location>
        <begin position="1"/>
        <end position="19"/>
    </location>
</feature>
<dbReference type="SMART" id="SM00382">
    <property type="entry name" value="AAA"/>
    <property type="match status" value="1"/>
</dbReference>
<organism evidence="20 21">
    <name type="scientific">Psychrobacter alimentarius</name>
    <dbReference type="NCBI Taxonomy" id="261164"/>
    <lineage>
        <taxon>Bacteria</taxon>
        <taxon>Pseudomonadati</taxon>
        <taxon>Pseudomonadota</taxon>
        <taxon>Gammaproteobacteria</taxon>
        <taxon>Moraxellales</taxon>
        <taxon>Moraxellaceae</taxon>
        <taxon>Psychrobacter</taxon>
    </lineage>
</organism>
<sequence>MTDYNNTRNPKSDNYSPKDQTFDRQAPDNQVLNTQRVNDQTAKVTVNNHADNHSATLWLIDDDAALRLILADTFEDAGLTVISFTQAQAAWTRLNDILQQPESAEPLPDVILTDIRMPMMDGLSFSDWVHRNFPKLPIVIMTAHSDLTSAINSYQTGAFEYLPKPFDLDDAVATIYKAINYQPNRATSPNVTGSDIDVTPDSASNKAAVSEAATKPISITRPVSKMHPSAHSEPEIKTDTQLAPQAQPQAQSNPSGIIGQSQAMQTVFRAIGRLAHSPITVLITGESGTGKELVASALHQHSPRKQQPFIALNMAAIPHDLIESELFGHEKGAFTGATTTRQGRFEQANGGTLFLDEIGDMPFSTQTRLLRVLANGEFYRVGGQQPVKVDVRIIAATHQNLEELVKLGRFREDLFYRLNVIRLPLPPLRTRREDILALAIYFMQRAAEQMNTTPKQLHPATMQIMQSFEWRGNVRQLENVCLWLTVMATGDTVMVDDLPPELLEHSPVKPQLRQPSASAQETIQDQHHYAGADILHEGFESQNWQQALAIWAEQSLQEGETDILQTATPEFERILLTAALKHSGGKKIAAANLLGWGRNTLTRKLQQLDIPS</sequence>
<keyword evidence="7" id="KW-0067">ATP-binding</keyword>
<evidence type="ECO:0000256" key="9">
    <source>
        <dbReference type="ARBA" id="ARBA00023015"/>
    </source>
</evidence>
<dbReference type="Gene3D" id="3.40.50.300">
    <property type="entry name" value="P-loop containing nucleotide triphosphate hydrolases"/>
    <property type="match status" value="1"/>
</dbReference>
<evidence type="ECO:0000256" key="4">
    <source>
        <dbReference type="ARBA" id="ARBA00022491"/>
    </source>
</evidence>
<evidence type="ECO:0000256" key="13">
    <source>
        <dbReference type="ARBA" id="ARBA00023231"/>
    </source>
</evidence>
<keyword evidence="8" id="KW-0902">Two-component regulatory system</keyword>
<dbReference type="Proteomes" id="UP000076104">
    <property type="component" value="Chromosome"/>
</dbReference>
<gene>
    <name evidence="20" type="ORF">A3K91_0793</name>
</gene>
<dbReference type="Pfam" id="PF25601">
    <property type="entry name" value="AAA_lid_14"/>
    <property type="match status" value="1"/>
</dbReference>
<dbReference type="InterPro" id="IPR002078">
    <property type="entry name" value="Sigma_54_int"/>
</dbReference>
<dbReference type="InterPro" id="IPR002197">
    <property type="entry name" value="HTH_Fis"/>
</dbReference>
<keyword evidence="6" id="KW-0547">Nucleotide-binding</keyword>
<evidence type="ECO:0000256" key="16">
    <source>
        <dbReference type="PROSITE-ProRule" id="PRU00169"/>
    </source>
</evidence>
<dbReference type="EMBL" id="CP014945">
    <property type="protein sequence ID" value="AMT96414.1"/>
    <property type="molecule type" value="Genomic_DNA"/>
</dbReference>
<evidence type="ECO:0000256" key="7">
    <source>
        <dbReference type="ARBA" id="ARBA00022840"/>
    </source>
</evidence>
<feature type="region of interest" description="Disordered" evidence="17">
    <location>
        <begin position="1"/>
        <end position="31"/>
    </location>
</feature>
<dbReference type="PANTHER" id="PTHR32071:SF95">
    <property type="entry name" value="DNA-BINDING TRANSCRIPTIONAL REGULATOR NTRC"/>
    <property type="match status" value="1"/>
</dbReference>
<keyword evidence="4" id="KW-0678">Repressor</keyword>
<dbReference type="InterPro" id="IPR027417">
    <property type="entry name" value="P-loop_NTPase"/>
</dbReference>
<dbReference type="PROSITE" id="PS00676">
    <property type="entry name" value="SIGMA54_INTERACT_2"/>
    <property type="match status" value="1"/>
</dbReference>
<dbReference type="InterPro" id="IPR025943">
    <property type="entry name" value="Sigma_54_int_dom_ATP-bd_2"/>
</dbReference>
<dbReference type="Gene3D" id="1.10.10.60">
    <property type="entry name" value="Homeodomain-like"/>
    <property type="match status" value="1"/>
</dbReference>
<keyword evidence="3" id="KW-0963">Cytoplasm</keyword>
<dbReference type="Pfam" id="PF00158">
    <property type="entry name" value="Sigma54_activat"/>
    <property type="match status" value="1"/>
</dbReference>
<evidence type="ECO:0000256" key="2">
    <source>
        <dbReference type="ARBA" id="ARBA00019059"/>
    </source>
</evidence>
<dbReference type="SMART" id="SM00448">
    <property type="entry name" value="REC"/>
    <property type="match status" value="1"/>
</dbReference>
<evidence type="ECO:0000256" key="10">
    <source>
        <dbReference type="ARBA" id="ARBA00023125"/>
    </source>
</evidence>
<dbReference type="CDD" id="cd00009">
    <property type="entry name" value="AAA"/>
    <property type="match status" value="1"/>
</dbReference>
<evidence type="ECO:0000256" key="17">
    <source>
        <dbReference type="SAM" id="MobiDB-lite"/>
    </source>
</evidence>
<dbReference type="SUPFAM" id="SSF52172">
    <property type="entry name" value="CheY-like"/>
    <property type="match status" value="1"/>
</dbReference>
<dbReference type="Pfam" id="PF00072">
    <property type="entry name" value="Response_reg"/>
    <property type="match status" value="1"/>
</dbReference>
<dbReference type="Gene3D" id="1.10.8.60">
    <property type="match status" value="1"/>
</dbReference>
<evidence type="ECO:0000256" key="15">
    <source>
        <dbReference type="ARBA" id="ARBA00031910"/>
    </source>
</evidence>
<evidence type="ECO:0000256" key="1">
    <source>
        <dbReference type="ARBA" id="ARBA00004496"/>
    </source>
</evidence>
<feature type="domain" description="Response regulatory" evidence="19">
    <location>
        <begin position="56"/>
        <end position="179"/>
    </location>
</feature>
<evidence type="ECO:0000256" key="11">
    <source>
        <dbReference type="ARBA" id="ARBA00023159"/>
    </source>
</evidence>
<keyword evidence="9" id="KW-0805">Transcription regulation</keyword>
<dbReference type="InterPro" id="IPR011006">
    <property type="entry name" value="CheY-like_superfamily"/>
</dbReference>
<evidence type="ECO:0000256" key="8">
    <source>
        <dbReference type="ARBA" id="ARBA00023012"/>
    </source>
</evidence>
<keyword evidence="10" id="KW-0238">DNA-binding</keyword>
<keyword evidence="13" id="KW-0535">Nitrogen fixation</keyword>
<dbReference type="InterPro" id="IPR001789">
    <property type="entry name" value="Sig_transdc_resp-reg_receiver"/>
</dbReference>
<name>A0ABM5ZWB7_9GAMM</name>
<dbReference type="PRINTS" id="PR01590">
    <property type="entry name" value="HTHFIS"/>
</dbReference>
<dbReference type="GeneID" id="33058600"/>
<feature type="modified residue" description="4-aspartylphosphate" evidence="16">
    <location>
        <position position="114"/>
    </location>
</feature>
<evidence type="ECO:0000313" key="20">
    <source>
        <dbReference type="EMBL" id="AMT96414.1"/>
    </source>
</evidence>
<keyword evidence="11" id="KW-0010">Activator</keyword>
<keyword evidence="21" id="KW-1185">Reference proteome</keyword>
<dbReference type="PROSITE" id="PS50045">
    <property type="entry name" value="SIGMA54_INTERACT_4"/>
    <property type="match status" value="1"/>
</dbReference>
<dbReference type="Pfam" id="PF02954">
    <property type="entry name" value="HTH_8"/>
    <property type="match status" value="1"/>
</dbReference>
<evidence type="ECO:0000256" key="6">
    <source>
        <dbReference type="ARBA" id="ARBA00022741"/>
    </source>
</evidence>
<feature type="domain" description="Sigma-54 factor interaction" evidence="18">
    <location>
        <begin position="257"/>
        <end position="486"/>
    </location>
</feature>
<dbReference type="SUPFAM" id="SSF52540">
    <property type="entry name" value="P-loop containing nucleoside triphosphate hydrolases"/>
    <property type="match status" value="1"/>
</dbReference>
<comment type="subcellular location">
    <subcellularLocation>
        <location evidence="1">Cytoplasm</location>
    </subcellularLocation>
</comment>
<dbReference type="InterPro" id="IPR009057">
    <property type="entry name" value="Homeodomain-like_sf"/>
</dbReference>
<accession>A0ABM5ZWB7</accession>
<evidence type="ECO:0000256" key="14">
    <source>
        <dbReference type="ARBA" id="ARBA00029881"/>
    </source>
</evidence>
<evidence type="ECO:0000256" key="12">
    <source>
        <dbReference type="ARBA" id="ARBA00023163"/>
    </source>
</evidence>
<dbReference type="InterPro" id="IPR003593">
    <property type="entry name" value="AAA+_ATPase"/>
</dbReference>
<dbReference type="PANTHER" id="PTHR32071">
    <property type="entry name" value="TRANSCRIPTIONAL REGULATORY PROTEIN"/>
    <property type="match status" value="1"/>
</dbReference>